<dbReference type="SMART" id="SM00409">
    <property type="entry name" value="IG"/>
    <property type="match status" value="1"/>
</dbReference>
<dbReference type="InterPro" id="IPR036179">
    <property type="entry name" value="Ig-like_dom_sf"/>
</dbReference>
<proteinExistence type="predicted"/>
<organism evidence="3 4">
    <name type="scientific">Romanomermis culicivorax</name>
    <name type="common">Nematode worm</name>
    <dbReference type="NCBI Taxonomy" id="13658"/>
    <lineage>
        <taxon>Eukaryota</taxon>
        <taxon>Metazoa</taxon>
        <taxon>Ecdysozoa</taxon>
        <taxon>Nematoda</taxon>
        <taxon>Enoplea</taxon>
        <taxon>Dorylaimia</taxon>
        <taxon>Mermithida</taxon>
        <taxon>Mermithoidea</taxon>
        <taxon>Mermithidae</taxon>
        <taxon>Romanomermis</taxon>
    </lineage>
</organism>
<dbReference type="PANTHER" id="PTHR19890">
    <property type="entry name" value="FIBROBLAST GROWTH FACTOR RECEPTOR"/>
    <property type="match status" value="1"/>
</dbReference>
<protein>
    <submittedName>
        <fullName evidence="4">Ig-like domain-containing protein</fullName>
    </submittedName>
</protein>
<dbReference type="PROSITE" id="PS50835">
    <property type="entry name" value="IG_LIKE"/>
    <property type="match status" value="1"/>
</dbReference>
<dbReference type="WBParaSite" id="nRc.2.0.1.t45001-RA">
    <property type="protein sequence ID" value="nRc.2.0.1.t45001-RA"/>
    <property type="gene ID" value="nRc.2.0.1.g45001"/>
</dbReference>
<dbReference type="AlphaFoldDB" id="A0A915L2Q2"/>
<dbReference type="InterPro" id="IPR007110">
    <property type="entry name" value="Ig-like_dom"/>
</dbReference>
<evidence type="ECO:0000259" key="2">
    <source>
        <dbReference type="PROSITE" id="PS50835"/>
    </source>
</evidence>
<feature type="chain" id="PRO_5037034800" evidence="1">
    <location>
        <begin position="19"/>
        <end position="182"/>
    </location>
</feature>
<dbReference type="InterPro" id="IPR003598">
    <property type="entry name" value="Ig_sub2"/>
</dbReference>
<dbReference type="Gene3D" id="2.60.40.10">
    <property type="entry name" value="Immunoglobulins"/>
    <property type="match status" value="1"/>
</dbReference>
<feature type="signal peptide" evidence="1">
    <location>
        <begin position="1"/>
        <end position="18"/>
    </location>
</feature>
<dbReference type="InterPro" id="IPR013098">
    <property type="entry name" value="Ig_I-set"/>
</dbReference>
<evidence type="ECO:0000256" key="1">
    <source>
        <dbReference type="SAM" id="SignalP"/>
    </source>
</evidence>
<dbReference type="InterPro" id="IPR052615">
    <property type="entry name" value="FGFRL"/>
</dbReference>
<keyword evidence="3" id="KW-1185">Reference proteome</keyword>
<sequence>MVAMGALFLQAVVLTTSSVMVTETTRAPPIVPENVRKRLVAREGLKTFTVVCPAEGASPLYVSWTKDGEPITSAWDRFKQVNRERDLRIKNVMLEDAGLYKCHVANGFGSANMEFTLQVIGESLKNPPWPDPGTRPGFKYEATLTVDISVTLLKSAPNCGKNWVKNSNLREARGSTKVNFSQ</sequence>
<dbReference type="InterPro" id="IPR003599">
    <property type="entry name" value="Ig_sub"/>
</dbReference>
<evidence type="ECO:0000313" key="4">
    <source>
        <dbReference type="WBParaSite" id="nRc.2.0.1.t45001-RA"/>
    </source>
</evidence>
<dbReference type="CDD" id="cd00096">
    <property type="entry name" value="Ig"/>
    <property type="match status" value="1"/>
</dbReference>
<evidence type="ECO:0000313" key="3">
    <source>
        <dbReference type="Proteomes" id="UP000887565"/>
    </source>
</evidence>
<feature type="domain" description="Ig-like" evidence="2">
    <location>
        <begin position="28"/>
        <end position="118"/>
    </location>
</feature>
<name>A0A915L2Q2_ROMCU</name>
<dbReference type="PANTHER" id="PTHR19890:SF10">
    <property type="entry name" value="FIBROBLAST GROWTH FACTOR RECEPTOR-LIKE 1"/>
    <property type="match status" value="1"/>
</dbReference>
<dbReference type="Pfam" id="PF07679">
    <property type="entry name" value="I-set"/>
    <property type="match status" value="1"/>
</dbReference>
<dbReference type="SMART" id="SM00408">
    <property type="entry name" value="IGc2"/>
    <property type="match status" value="1"/>
</dbReference>
<dbReference type="SUPFAM" id="SSF48726">
    <property type="entry name" value="Immunoglobulin"/>
    <property type="match status" value="1"/>
</dbReference>
<dbReference type="InterPro" id="IPR013783">
    <property type="entry name" value="Ig-like_fold"/>
</dbReference>
<accession>A0A915L2Q2</accession>
<reference evidence="4" key="1">
    <citation type="submission" date="2022-11" db="UniProtKB">
        <authorList>
            <consortium name="WormBaseParasite"/>
        </authorList>
    </citation>
    <scope>IDENTIFICATION</scope>
</reference>
<dbReference type="Proteomes" id="UP000887565">
    <property type="component" value="Unplaced"/>
</dbReference>
<keyword evidence="1" id="KW-0732">Signal</keyword>